<protein>
    <submittedName>
        <fullName evidence="1">Uncharacterized protein</fullName>
    </submittedName>
</protein>
<keyword evidence="3" id="KW-1185">Reference proteome</keyword>
<organism evidence="1 3">
    <name type="scientific">Polarella glacialis</name>
    <name type="common">Dinoflagellate</name>
    <dbReference type="NCBI Taxonomy" id="89957"/>
    <lineage>
        <taxon>Eukaryota</taxon>
        <taxon>Sar</taxon>
        <taxon>Alveolata</taxon>
        <taxon>Dinophyceae</taxon>
        <taxon>Suessiales</taxon>
        <taxon>Suessiaceae</taxon>
        <taxon>Polarella</taxon>
    </lineage>
</organism>
<dbReference type="Gene3D" id="3.30.1240.10">
    <property type="match status" value="1"/>
</dbReference>
<dbReference type="PANTHER" id="PTHR10000:SF8">
    <property type="entry name" value="HAD SUPERFAMILY HYDROLASE-LIKE, TYPE 3"/>
    <property type="match status" value="1"/>
</dbReference>
<dbReference type="InterPro" id="IPR023214">
    <property type="entry name" value="HAD_sf"/>
</dbReference>
<comment type="caution">
    <text evidence="1">The sequence shown here is derived from an EMBL/GenBank/DDBJ whole genome shotgun (WGS) entry which is preliminary data.</text>
</comment>
<evidence type="ECO:0000313" key="1">
    <source>
        <dbReference type="EMBL" id="CAE8602549.1"/>
    </source>
</evidence>
<gene>
    <name evidence="1" type="ORF">PGLA1383_LOCUS20790</name>
    <name evidence="2" type="ORF">PGLA1383_LOCUS54811</name>
</gene>
<dbReference type="GO" id="GO:0016791">
    <property type="term" value="F:phosphatase activity"/>
    <property type="evidence" value="ECO:0007669"/>
    <property type="project" value="TreeGrafter"/>
</dbReference>
<dbReference type="PANTHER" id="PTHR10000">
    <property type="entry name" value="PHOSPHOSERINE PHOSPHATASE"/>
    <property type="match status" value="1"/>
</dbReference>
<name>A0A813EQE9_POLGL</name>
<evidence type="ECO:0000313" key="2">
    <source>
        <dbReference type="EMBL" id="CAE8639822.1"/>
    </source>
</evidence>
<accession>A0A813EQE9</accession>
<dbReference type="GO" id="GO:0005829">
    <property type="term" value="C:cytosol"/>
    <property type="evidence" value="ECO:0007669"/>
    <property type="project" value="TreeGrafter"/>
</dbReference>
<reference evidence="1" key="1">
    <citation type="submission" date="2021-02" db="EMBL/GenBank/DDBJ databases">
        <authorList>
            <person name="Dougan E. K."/>
            <person name="Rhodes N."/>
            <person name="Thang M."/>
            <person name="Chan C."/>
        </authorList>
    </citation>
    <scope>NUCLEOTIDE SEQUENCE</scope>
</reference>
<dbReference type="EMBL" id="CAJNNV010014417">
    <property type="protein sequence ID" value="CAE8602549.1"/>
    <property type="molecule type" value="Genomic_DNA"/>
</dbReference>
<evidence type="ECO:0000313" key="3">
    <source>
        <dbReference type="Proteomes" id="UP000654075"/>
    </source>
</evidence>
<feature type="non-terminal residue" evidence="1">
    <location>
        <position position="268"/>
    </location>
</feature>
<dbReference type="GO" id="GO:0000287">
    <property type="term" value="F:magnesium ion binding"/>
    <property type="evidence" value="ECO:0007669"/>
    <property type="project" value="TreeGrafter"/>
</dbReference>
<dbReference type="EMBL" id="CAJNNV010032382">
    <property type="protein sequence ID" value="CAE8639822.1"/>
    <property type="molecule type" value="Genomic_DNA"/>
</dbReference>
<dbReference type="OMA" id="GAWIQDP"/>
<dbReference type="Gene3D" id="3.40.50.1000">
    <property type="entry name" value="HAD superfamily/HAD-like"/>
    <property type="match status" value="1"/>
</dbReference>
<sequence>MTQRMLCLDLDGTLYGSDHQVSQANAEAVAAASKAGYVVALCSGRGPTMYVPTAEELGINNNLYMVGYNGAVVFELDASGHVMKSLFETRMSATQVEKVLKLSQGLAVEYDVGEVQHARSYPGEAQRLLESHAQLVRSTPIVGDLPELGPDKCQPNKLTVLTSDPKGFVARAMEQPGFTDDGIGVVVGGPYWVETVNLHADKEVGIRLLCTHLGIKIENCVYFGDGDNDATSLKACGLGIAMAQAKPEAKEAANKVSQWSNDEDAVAK</sequence>
<dbReference type="InterPro" id="IPR036412">
    <property type="entry name" value="HAD-like_sf"/>
</dbReference>
<dbReference type="Pfam" id="PF08282">
    <property type="entry name" value="Hydrolase_3"/>
    <property type="match status" value="1"/>
</dbReference>
<proteinExistence type="predicted"/>
<dbReference type="Proteomes" id="UP000654075">
    <property type="component" value="Unassembled WGS sequence"/>
</dbReference>
<dbReference type="SUPFAM" id="SSF56784">
    <property type="entry name" value="HAD-like"/>
    <property type="match status" value="1"/>
</dbReference>
<dbReference type="AlphaFoldDB" id="A0A813EQE9"/>
<dbReference type="OrthoDB" id="432218at2759"/>